<protein>
    <submittedName>
        <fullName evidence="3">Uncharacterized protein</fullName>
    </submittedName>
</protein>
<feature type="signal peptide" evidence="2">
    <location>
        <begin position="1"/>
        <end position="23"/>
    </location>
</feature>
<keyword evidence="4" id="KW-1185">Reference proteome</keyword>
<proteinExistence type="predicted"/>
<keyword evidence="2" id="KW-0732">Signal</keyword>
<accession>A0A4P9W5P7</accession>
<dbReference type="EMBL" id="KZ998365">
    <property type="protein sequence ID" value="RKO86238.1"/>
    <property type="molecule type" value="Genomic_DNA"/>
</dbReference>
<evidence type="ECO:0000256" key="2">
    <source>
        <dbReference type="SAM" id="SignalP"/>
    </source>
</evidence>
<gene>
    <name evidence="3" type="ORF">BDK51DRAFT_44011</name>
</gene>
<reference evidence="4" key="1">
    <citation type="journal article" date="2018" name="Nat. Microbiol.">
        <title>Leveraging single-cell genomics to expand the fungal tree of life.</title>
        <authorList>
            <person name="Ahrendt S.R."/>
            <person name="Quandt C.A."/>
            <person name="Ciobanu D."/>
            <person name="Clum A."/>
            <person name="Salamov A."/>
            <person name="Andreopoulos B."/>
            <person name="Cheng J.F."/>
            <person name="Woyke T."/>
            <person name="Pelin A."/>
            <person name="Henrissat B."/>
            <person name="Reynolds N.K."/>
            <person name="Benny G.L."/>
            <person name="Smith M.E."/>
            <person name="James T.Y."/>
            <person name="Grigoriev I.V."/>
        </authorList>
    </citation>
    <scope>NUCLEOTIDE SEQUENCE [LARGE SCALE GENOMIC DNA]</scope>
</reference>
<evidence type="ECO:0000313" key="3">
    <source>
        <dbReference type="EMBL" id="RKO86238.1"/>
    </source>
</evidence>
<name>A0A4P9W5P7_9FUNG</name>
<feature type="chain" id="PRO_5020820573" evidence="2">
    <location>
        <begin position="24"/>
        <end position="158"/>
    </location>
</feature>
<organism evidence="3 4">
    <name type="scientific">Blyttiomyces helicus</name>
    <dbReference type="NCBI Taxonomy" id="388810"/>
    <lineage>
        <taxon>Eukaryota</taxon>
        <taxon>Fungi</taxon>
        <taxon>Fungi incertae sedis</taxon>
        <taxon>Chytridiomycota</taxon>
        <taxon>Chytridiomycota incertae sedis</taxon>
        <taxon>Chytridiomycetes</taxon>
        <taxon>Chytridiomycetes incertae sedis</taxon>
        <taxon>Blyttiomyces</taxon>
    </lineage>
</organism>
<dbReference type="AlphaFoldDB" id="A0A4P9W5P7"/>
<evidence type="ECO:0000313" key="4">
    <source>
        <dbReference type="Proteomes" id="UP000269721"/>
    </source>
</evidence>
<dbReference type="Proteomes" id="UP000269721">
    <property type="component" value="Unassembled WGS sequence"/>
</dbReference>
<feature type="region of interest" description="Disordered" evidence="1">
    <location>
        <begin position="52"/>
        <end position="71"/>
    </location>
</feature>
<sequence length="158" mass="17000">MGTQTALAAVTIAITAFAHQNCALTVDGRRLCVVALEKGYWKYDVPEISRAAPRPAVDPEEPASLGGGAGWDEDDDDILEEAVGSALVCGINPVLVWWRQGLVERQTAAARFSNGGLSSPTAALDLIARRSRRLSVFLALIPHPPATVLIRMQQPRCR</sequence>
<evidence type="ECO:0000256" key="1">
    <source>
        <dbReference type="SAM" id="MobiDB-lite"/>
    </source>
</evidence>